<evidence type="ECO:0000313" key="2">
    <source>
        <dbReference type="Proteomes" id="UP000320735"/>
    </source>
</evidence>
<proteinExistence type="predicted"/>
<comment type="caution">
    <text evidence="1">The sequence shown here is derived from an EMBL/GenBank/DDBJ whole genome shotgun (WGS) entry which is preliminary data.</text>
</comment>
<dbReference type="AlphaFoldDB" id="A0A5C6BQ65"/>
<dbReference type="OrthoDB" id="252749at2"/>
<dbReference type="Proteomes" id="UP000320735">
    <property type="component" value="Unassembled WGS sequence"/>
</dbReference>
<dbReference type="SUPFAM" id="SSF51445">
    <property type="entry name" value="(Trans)glycosidases"/>
    <property type="match status" value="1"/>
</dbReference>
<reference evidence="1 2" key="1">
    <citation type="submission" date="2019-02" db="EMBL/GenBank/DDBJ databases">
        <title>Deep-cultivation of Planctomycetes and their phenomic and genomic characterization uncovers novel biology.</title>
        <authorList>
            <person name="Wiegand S."/>
            <person name="Jogler M."/>
            <person name="Boedeker C."/>
            <person name="Pinto D."/>
            <person name="Vollmers J."/>
            <person name="Rivas-Marin E."/>
            <person name="Kohn T."/>
            <person name="Peeters S.H."/>
            <person name="Heuer A."/>
            <person name="Rast P."/>
            <person name="Oberbeckmann S."/>
            <person name="Bunk B."/>
            <person name="Jeske O."/>
            <person name="Meyerdierks A."/>
            <person name="Storesund J.E."/>
            <person name="Kallscheuer N."/>
            <person name="Luecker S."/>
            <person name="Lage O.M."/>
            <person name="Pohl T."/>
            <person name="Merkel B.J."/>
            <person name="Hornburger P."/>
            <person name="Mueller R.-W."/>
            <person name="Bruemmer F."/>
            <person name="Labrenz M."/>
            <person name="Spormann A.M."/>
            <person name="Op Den Camp H."/>
            <person name="Overmann J."/>
            <person name="Amann R."/>
            <person name="Jetten M.S.M."/>
            <person name="Mascher T."/>
            <person name="Medema M.H."/>
            <person name="Devos D.P."/>
            <person name="Kaster A.-K."/>
            <person name="Ovreas L."/>
            <person name="Rohde M."/>
            <person name="Galperin M.Y."/>
            <person name="Jogler C."/>
        </authorList>
    </citation>
    <scope>NUCLEOTIDE SEQUENCE [LARGE SCALE GENOMIC DNA]</scope>
    <source>
        <strain evidence="1 2">CA54</strain>
    </source>
</reference>
<keyword evidence="2" id="KW-1185">Reference proteome</keyword>
<gene>
    <name evidence="1" type="ORF">CA54_19650</name>
</gene>
<protein>
    <submittedName>
        <fullName evidence="1">Uncharacterized protein</fullName>
    </submittedName>
</protein>
<dbReference type="Gene3D" id="3.20.20.80">
    <property type="entry name" value="Glycosidases"/>
    <property type="match status" value="1"/>
</dbReference>
<sequence>MKSSDHTATIEIRRGHVGRLTVLLGCFLLGAVQALALTAAEKPRQRRFIYNSDANHMYHYKPAPMSVADLQGYVDEVVGTGVTTFFASPNWGMPMAYPSEVTEIIGAQLTPEKLAEMRKAGLTKESSAERALANFYGIIDAGHDPFRVMIDRAREKKLEVFISYRPNEIHDVQNPDSFIVTDFWREHPEWRVGKIGDEISPLFAEIIGGSKEHRVHPIVASWFPGALNFAIPEVRAQRLAELRECCERYPIDGLDIDFQRFPIYFPQDAGPQNVETMTAWMREVRAMTREVGEKRGRPLLLSARIMARPRQNLAIGLDPVTWAKEGLIDFVEVSHYLRNDFPLPIQEYRKLMPAELPIYASVEVEKDSDRYRRIARQLYDEGADGLMMFNYFTRREGGVEPDFTLFNELSAPASIKPAAP</sequence>
<name>A0A5C6BQ65_9PLAN</name>
<organism evidence="1 2">
    <name type="scientific">Symmachiella macrocystis</name>
    <dbReference type="NCBI Taxonomy" id="2527985"/>
    <lineage>
        <taxon>Bacteria</taxon>
        <taxon>Pseudomonadati</taxon>
        <taxon>Planctomycetota</taxon>
        <taxon>Planctomycetia</taxon>
        <taxon>Planctomycetales</taxon>
        <taxon>Planctomycetaceae</taxon>
        <taxon>Symmachiella</taxon>
    </lineage>
</organism>
<accession>A0A5C6BQ65</accession>
<dbReference type="RefSeq" id="WP_146370511.1">
    <property type="nucleotide sequence ID" value="NZ_SJPP01000001.1"/>
</dbReference>
<dbReference type="InterPro" id="IPR017853">
    <property type="entry name" value="GH"/>
</dbReference>
<evidence type="ECO:0000313" key="1">
    <source>
        <dbReference type="EMBL" id="TWU13139.1"/>
    </source>
</evidence>
<dbReference type="EMBL" id="SJPP01000001">
    <property type="protein sequence ID" value="TWU13139.1"/>
    <property type="molecule type" value="Genomic_DNA"/>
</dbReference>